<reference evidence="2" key="1">
    <citation type="journal article" date="2008" name="Nat. Genet.">
        <title>The Pristionchus pacificus genome provides a unique perspective on nematode lifestyle and parasitism.</title>
        <authorList>
            <person name="Dieterich C."/>
            <person name="Clifton S.W."/>
            <person name="Schuster L.N."/>
            <person name="Chinwalla A."/>
            <person name="Delehaunty K."/>
            <person name="Dinkelacker I."/>
            <person name="Fulton L."/>
            <person name="Fulton R."/>
            <person name="Godfrey J."/>
            <person name="Minx P."/>
            <person name="Mitreva M."/>
            <person name="Roeseler W."/>
            <person name="Tian H."/>
            <person name="Witte H."/>
            <person name="Yang S.P."/>
            <person name="Wilson R.K."/>
            <person name="Sommer R.J."/>
        </authorList>
    </citation>
    <scope>NUCLEOTIDE SEQUENCE [LARGE SCALE GENOMIC DNA]</scope>
    <source>
        <strain evidence="2">PS312</strain>
    </source>
</reference>
<proteinExistence type="predicted"/>
<reference evidence="1" key="2">
    <citation type="submission" date="2022-06" db="UniProtKB">
        <authorList>
            <consortium name="EnsemblMetazoa"/>
        </authorList>
    </citation>
    <scope>IDENTIFICATION</scope>
    <source>
        <strain evidence="1">PS312</strain>
    </source>
</reference>
<accession>A0A8R1YW71</accession>
<name>A0A454XX44_PRIPA</name>
<sequence length="98" mass="11000">MAHGGRGSIADDKFDDCRHLDTYSSGATPRFFKSHMRVIGPSRSRFDSVARALVTPLIDPFEFDADENEDPTNMNSPPMDVPIMPVLTNKLKSMKMIR</sequence>
<dbReference type="AlphaFoldDB" id="A0A454XX44"/>
<evidence type="ECO:0000313" key="2">
    <source>
        <dbReference type="Proteomes" id="UP000005239"/>
    </source>
</evidence>
<organism evidence="1 2">
    <name type="scientific">Pristionchus pacificus</name>
    <name type="common">Parasitic nematode worm</name>
    <dbReference type="NCBI Taxonomy" id="54126"/>
    <lineage>
        <taxon>Eukaryota</taxon>
        <taxon>Metazoa</taxon>
        <taxon>Ecdysozoa</taxon>
        <taxon>Nematoda</taxon>
        <taxon>Chromadorea</taxon>
        <taxon>Rhabditida</taxon>
        <taxon>Rhabditina</taxon>
        <taxon>Diplogasteromorpha</taxon>
        <taxon>Diplogasteroidea</taxon>
        <taxon>Neodiplogasteridae</taxon>
        <taxon>Pristionchus</taxon>
    </lineage>
</organism>
<evidence type="ECO:0000313" key="1">
    <source>
        <dbReference type="EnsemblMetazoa" id="PPA37817.1"/>
    </source>
</evidence>
<keyword evidence="2" id="KW-1185">Reference proteome</keyword>
<protein>
    <submittedName>
        <fullName evidence="1">Uncharacterized protein</fullName>
    </submittedName>
</protein>
<gene>
    <name evidence="1" type="primary">WBGene00276186</name>
</gene>
<dbReference type="Proteomes" id="UP000005239">
    <property type="component" value="Unassembled WGS sequence"/>
</dbReference>
<accession>A0A454XX44</accession>
<dbReference type="EnsemblMetazoa" id="PPA37817.1">
    <property type="protein sequence ID" value="PPA37817.1"/>
    <property type="gene ID" value="WBGene00276186"/>
</dbReference>